<dbReference type="RefSeq" id="WP_154443872.1">
    <property type="nucleotide sequence ID" value="NZ_WIND01000001.1"/>
</dbReference>
<keyword evidence="4 5" id="KW-0472">Membrane</keyword>
<evidence type="ECO:0000259" key="6">
    <source>
        <dbReference type="Pfam" id="PF06271"/>
    </source>
</evidence>
<feature type="transmembrane region" description="Helical" evidence="5">
    <location>
        <begin position="156"/>
        <end position="174"/>
    </location>
</feature>
<feature type="domain" description="RDD" evidence="6">
    <location>
        <begin position="40"/>
        <end position="187"/>
    </location>
</feature>
<organism evidence="7 8">
    <name type="scientific">Halovulum marinum</name>
    <dbReference type="NCBI Taxonomy" id="2662447"/>
    <lineage>
        <taxon>Bacteria</taxon>
        <taxon>Pseudomonadati</taxon>
        <taxon>Pseudomonadota</taxon>
        <taxon>Alphaproteobacteria</taxon>
        <taxon>Rhodobacterales</taxon>
        <taxon>Paracoccaceae</taxon>
        <taxon>Halovulum</taxon>
    </lineage>
</organism>
<feature type="transmembrane region" description="Helical" evidence="5">
    <location>
        <begin position="78"/>
        <end position="97"/>
    </location>
</feature>
<evidence type="ECO:0000256" key="3">
    <source>
        <dbReference type="ARBA" id="ARBA00022989"/>
    </source>
</evidence>
<dbReference type="GO" id="GO:0016020">
    <property type="term" value="C:membrane"/>
    <property type="evidence" value="ECO:0007669"/>
    <property type="project" value="UniProtKB-SubCell"/>
</dbReference>
<proteinExistence type="predicted"/>
<gene>
    <name evidence="7" type="ORF">GE300_00605</name>
</gene>
<evidence type="ECO:0000313" key="8">
    <source>
        <dbReference type="Proteomes" id="UP000474957"/>
    </source>
</evidence>
<dbReference type="AlphaFoldDB" id="A0A6L5YW73"/>
<evidence type="ECO:0000256" key="5">
    <source>
        <dbReference type="SAM" id="Phobius"/>
    </source>
</evidence>
<dbReference type="Pfam" id="PF06271">
    <property type="entry name" value="RDD"/>
    <property type="match status" value="1"/>
</dbReference>
<evidence type="ECO:0000256" key="2">
    <source>
        <dbReference type="ARBA" id="ARBA00022692"/>
    </source>
</evidence>
<keyword evidence="3 5" id="KW-1133">Transmembrane helix</keyword>
<sequence length="316" mass="34696">MSRDGAPGRARPGRARPGGAERRLLVEILPPEGVPIRFEVAGLGARTVAQIADILVTFAVLVVLMAVLFLSDLVSLEAVIAIGALLFFAIRVPYYVLTETLMNGQTWGKRLTGLRVIAADGRSLTAHAVTVRNLLKEMEIFIPGTLLLATTSLDRLTVILLLGWIGILLAVPLTNAHRQRLGDILAGTYVVMLPTPVLLPDLAEQPVADAAYRFLPHHLDHYGRYELQTLEALLQVDAGALSRIAAERHRANLRKVAETISRRIGYETHVPEADTEGFLLAFYRTQRAYLENRKLFGDAREDKFHRDTDGSGGARG</sequence>
<feature type="transmembrane region" description="Helical" evidence="5">
    <location>
        <begin position="48"/>
        <end position="71"/>
    </location>
</feature>
<accession>A0A6L5YW73</accession>
<reference evidence="7 8" key="1">
    <citation type="submission" date="2019-10" db="EMBL/GenBank/DDBJ databases">
        <title>Cognatihalovulum marinum gen. nov. sp. nov., a new member of the family Rhodobacteraceae isolated from deep seawater of the Northwest Indian Ocean.</title>
        <authorList>
            <person name="Ruan C."/>
            <person name="Wang J."/>
            <person name="Zheng X."/>
            <person name="Song L."/>
            <person name="Zhu Y."/>
            <person name="Huang Y."/>
            <person name="Lu Z."/>
            <person name="Du W."/>
            <person name="Huang L."/>
            <person name="Dai X."/>
        </authorList>
    </citation>
    <scope>NUCLEOTIDE SEQUENCE [LARGE SCALE GENOMIC DNA]</scope>
    <source>
        <strain evidence="7 8">2CG4</strain>
    </source>
</reference>
<comment type="subcellular location">
    <subcellularLocation>
        <location evidence="1">Membrane</location>
        <topology evidence="1">Multi-pass membrane protein</topology>
    </subcellularLocation>
</comment>
<evidence type="ECO:0000313" key="7">
    <source>
        <dbReference type="EMBL" id="MSU88112.1"/>
    </source>
</evidence>
<comment type="caution">
    <text evidence="7">The sequence shown here is derived from an EMBL/GenBank/DDBJ whole genome shotgun (WGS) entry which is preliminary data.</text>
</comment>
<dbReference type="InterPro" id="IPR010432">
    <property type="entry name" value="RDD"/>
</dbReference>
<dbReference type="EMBL" id="WIND01000001">
    <property type="protein sequence ID" value="MSU88112.1"/>
    <property type="molecule type" value="Genomic_DNA"/>
</dbReference>
<dbReference type="PANTHER" id="PTHR38480">
    <property type="entry name" value="SLR0254 PROTEIN"/>
    <property type="match status" value="1"/>
</dbReference>
<evidence type="ECO:0000256" key="1">
    <source>
        <dbReference type="ARBA" id="ARBA00004141"/>
    </source>
</evidence>
<keyword evidence="8" id="KW-1185">Reference proteome</keyword>
<evidence type="ECO:0000256" key="4">
    <source>
        <dbReference type="ARBA" id="ARBA00023136"/>
    </source>
</evidence>
<keyword evidence="2 5" id="KW-0812">Transmembrane</keyword>
<dbReference type="Proteomes" id="UP000474957">
    <property type="component" value="Unassembled WGS sequence"/>
</dbReference>
<protein>
    <submittedName>
        <fullName evidence="7">RDD family protein</fullName>
    </submittedName>
</protein>
<dbReference type="PANTHER" id="PTHR38480:SF1">
    <property type="entry name" value="SLR0254 PROTEIN"/>
    <property type="match status" value="1"/>
</dbReference>
<name>A0A6L5YW73_9RHOB</name>